<protein>
    <recommendedName>
        <fullName evidence="1">non-specific serine/threonine protein kinase</fullName>
        <ecNumber evidence="1">2.7.11.1</ecNumber>
    </recommendedName>
</protein>
<dbReference type="GO" id="GO:0005524">
    <property type="term" value="F:ATP binding"/>
    <property type="evidence" value="ECO:0007669"/>
    <property type="project" value="UniProtKB-KW"/>
</dbReference>
<dbReference type="PROSITE" id="PS00108">
    <property type="entry name" value="PROTEIN_KINASE_ST"/>
    <property type="match status" value="1"/>
</dbReference>
<keyword evidence="6" id="KW-0067">ATP-binding</keyword>
<dbReference type="InterPro" id="IPR000719">
    <property type="entry name" value="Prot_kinase_dom"/>
</dbReference>
<keyword evidence="8" id="KW-0812">Transmembrane</keyword>
<dbReference type="PROSITE" id="PS50011">
    <property type="entry name" value="PROTEIN_KINASE_DOM"/>
    <property type="match status" value="1"/>
</dbReference>
<dbReference type="SUPFAM" id="SSF56112">
    <property type="entry name" value="Protein kinase-like (PK-like)"/>
    <property type="match status" value="1"/>
</dbReference>
<feature type="region of interest" description="Disordered" evidence="7">
    <location>
        <begin position="778"/>
        <end position="803"/>
    </location>
</feature>
<dbReference type="RefSeq" id="WP_186775541.1">
    <property type="nucleotide sequence ID" value="NZ_SJPW01000003.1"/>
</dbReference>
<feature type="region of interest" description="Disordered" evidence="7">
    <location>
        <begin position="70"/>
        <end position="96"/>
    </location>
</feature>
<dbReference type="InterPro" id="IPR011990">
    <property type="entry name" value="TPR-like_helical_dom_sf"/>
</dbReference>
<feature type="compositionally biased region" description="Polar residues" evidence="7">
    <location>
        <begin position="70"/>
        <end position="89"/>
    </location>
</feature>
<keyword evidence="5 10" id="KW-0418">Kinase</keyword>
<feature type="compositionally biased region" description="Basic and acidic residues" evidence="7">
    <location>
        <begin position="779"/>
        <end position="803"/>
    </location>
</feature>
<dbReference type="Gene3D" id="1.25.40.10">
    <property type="entry name" value="Tetratricopeptide repeat domain"/>
    <property type="match status" value="1"/>
</dbReference>
<evidence type="ECO:0000256" key="7">
    <source>
        <dbReference type="SAM" id="MobiDB-lite"/>
    </source>
</evidence>
<keyword evidence="4" id="KW-0547">Nucleotide-binding</keyword>
<keyword evidence="11" id="KW-1185">Reference proteome</keyword>
<evidence type="ECO:0000256" key="2">
    <source>
        <dbReference type="ARBA" id="ARBA00022527"/>
    </source>
</evidence>
<accession>A0A5C6F8P6</accession>
<dbReference type="PANTHER" id="PTHR43289:SF34">
    <property type="entry name" value="SERINE_THREONINE-PROTEIN KINASE YBDM-RELATED"/>
    <property type="match status" value="1"/>
</dbReference>
<dbReference type="CDD" id="cd14014">
    <property type="entry name" value="STKc_PknB_like"/>
    <property type="match status" value="1"/>
</dbReference>
<dbReference type="GO" id="GO:0004674">
    <property type="term" value="F:protein serine/threonine kinase activity"/>
    <property type="evidence" value="ECO:0007669"/>
    <property type="project" value="UniProtKB-KW"/>
</dbReference>
<dbReference type="InterPro" id="IPR011009">
    <property type="entry name" value="Kinase-like_dom_sf"/>
</dbReference>
<dbReference type="FunFam" id="1.10.510.10:FF:000021">
    <property type="entry name" value="Serine/threonine protein kinase"/>
    <property type="match status" value="1"/>
</dbReference>
<sequence>MTDSSCPRVEDLQRLLDDTLPEDLSATIGSHIEDCAGCQSLLDHLSSDAWVEDASGSSRTLSASEYTVRLNQGQLPKSPTGQSTPNRSTMRFPLPPMTSRGIGRIGRYEVLRQIASGGSGVLFEAWDSDLDRPVALKVLRFENAGDADSQQRLKREARVASELRHDHILPVYEFISAASDEFPPALVMKLLSGRTLADFARDGRKVMPIQAAKWIQQAARGVDAAHQAGLVHRDIKPSNLLIDEGNTDRVMVADFGLVSETDGNSDLTRTGDIAGTPAYMSPEQIEDARAIDARSDIYSLGCVLYQLLTGQAPFAGTVRMVLWQILNDEPKSPRSLDDQIPIAIENICLKAMSKDPRNRYDTAAAMADDVQRFVDGNPTIAKPVGVMTRVRRMLKQHPAAAATLGVTMISAVVIAAIASAAAIKLAAANAETRYQAAQSALDRDIALQAMETVVFTAYDELDADEFETDEIQIRLLEKAAHSLSMIEDRGDAKLLRYRAETHARLGLALQRSQQWDRALEHLSLASESLRQIGLAERETKPLRLLQLRIVAGQARVRYEMEPTPEMWPTLEQARTLADQMLADDPTDIDVAVLASDIFRDFGHAVSDRDGDTAAIPHYVRSLESHQRIGALDTISYYQRVSRLMIQNDIAVAYYDSEATESALKEFSQLQTWSQQCIAIDRRDEDPADLFETQEYLVEAYSGRSSCLADQGKLDEGLRIAEQGWPISEAYLQQRPLDVSVNEIVDLFAKNAHSIAVDANDPVAKKRWAKRLLDLATASHEADPTRATEKRLSRAKRRLEANRR</sequence>
<dbReference type="Pfam" id="PF00069">
    <property type="entry name" value="Pkinase"/>
    <property type="match status" value="1"/>
</dbReference>
<keyword evidence="3 10" id="KW-0808">Transferase</keyword>
<evidence type="ECO:0000256" key="1">
    <source>
        <dbReference type="ARBA" id="ARBA00012513"/>
    </source>
</evidence>
<keyword evidence="8" id="KW-0472">Membrane</keyword>
<keyword evidence="8" id="KW-1133">Transmembrane helix</keyword>
<comment type="caution">
    <text evidence="10">The sequence shown here is derived from an EMBL/GenBank/DDBJ whole genome shotgun (WGS) entry which is preliminary data.</text>
</comment>
<gene>
    <name evidence="10" type="primary">prkC_17</name>
    <name evidence="10" type="ORF">Poly51_28900</name>
</gene>
<evidence type="ECO:0000256" key="8">
    <source>
        <dbReference type="SAM" id="Phobius"/>
    </source>
</evidence>
<organism evidence="10 11">
    <name type="scientific">Rubripirellula tenax</name>
    <dbReference type="NCBI Taxonomy" id="2528015"/>
    <lineage>
        <taxon>Bacteria</taxon>
        <taxon>Pseudomonadati</taxon>
        <taxon>Planctomycetota</taxon>
        <taxon>Planctomycetia</taxon>
        <taxon>Pirellulales</taxon>
        <taxon>Pirellulaceae</taxon>
        <taxon>Rubripirellula</taxon>
    </lineage>
</organism>
<dbReference type="EMBL" id="SJPW01000003">
    <property type="protein sequence ID" value="TWU56970.1"/>
    <property type="molecule type" value="Genomic_DNA"/>
</dbReference>
<name>A0A5C6F8P6_9BACT</name>
<evidence type="ECO:0000256" key="5">
    <source>
        <dbReference type="ARBA" id="ARBA00022777"/>
    </source>
</evidence>
<evidence type="ECO:0000259" key="9">
    <source>
        <dbReference type="PROSITE" id="PS50011"/>
    </source>
</evidence>
<dbReference type="AlphaFoldDB" id="A0A5C6F8P6"/>
<evidence type="ECO:0000256" key="4">
    <source>
        <dbReference type="ARBA" id="ARBA00022741"/>
    </source>
</evidence>
<feature type="transmembrane region" description="Helical" evidence="8">
    <location>
        <begin position="399"/>
        <end position="423"/>
    </location>
</feature>
<dbReference type="Proteomes" id="UP000318288">
    <property type="component" value="Unassembled WGS sequence"/>
</dbReference>
<reference evidence="10 11" key="1">
    <citation type="submission" date="2019-02" db="EMBL/GenBank/DDBJ databases">
        <title>Deep-cultivation of Planctomycetes and their phenomic and genomic characterization uncovers novel biology.</title>
        <authorList>
            <person name="Wiegand S."/>
            <person name="Jogler M."/>
            <person name="Boedeker C."/>
            <person name="Pinto D."/>
            <person name="Vollmers J."/>
            <person name="Rivas-Marin E."/>
            <person name="Kohn T."/>
            <person name="Peeters S.H."/>
            <person name="Heuer A."/>
            <person name="Rast P."/>
            <person name="Oberbeckmann S."/>
            <person name="Bunk B."/>
            <person name="Jeske O."/>
            <person name="Meyerdierks A."/>
            <person name="Storesund J.E."/>
            <person name="Kallscheuer N."/>
            <person name="Luecker S."/>
            <person name="Lage O.M."/>
            <person name="Pohl T."/>
            <person name="Merkel B.J."/>
            <person name="Hornburger P."/>
            <person name="Mueller R.-W."/>
            <person name="Bruemmer F."/>
            <person name="Labrenz M."/>
            <person name="Spormann A.M."/>
            <person name="Op Den Camp H."/>
            <person name="Overmann J."/>
            <person name="Amann R."/>
            <person name="Jetten M.S.M."/>
            <person name="Mascher T."/>
            <person name="Medema M.H."/>
            <person name="Devos D.P."/>
            <person name="Kaster A.-K."/>
            <person name="Ovreas L."/>
            <person name="Rohde M."/>
            <person name="Galperin M.Y."/>
            <person name="Jogler C."/>
        </authorList>
    </citation>
    <scope>NUCLEOTIDE SEQUENCE [LARGE SCALE GENOMIC DNA]</scope>
    <source>
        <strain evidence="10 11">Poly51</strain>
    </source>
</reference>
<evidence type="ECO:0000256" key="6">
    <source>
        <dbReference type="ARBA" id="ARBA00022840"/>
    </source>
</evidence>
<dbReference type="EC" id="2.7.11.1" evidence="1"/>
<keyword evidence="2" id="KW-0723">Serine/threonine-protein kinase</keyword>
<evidence type="ECO:0000313" key="11">
    <source>
        <dbReference type="Proteomes" id="UP000318288"/>
    </source>
</evidence>
<dbReference type="SUPFAM" id="SSF48452">
    <property type="entry name" value="TPR-like"/>
    <property type="match status" value="1"/>
</dbReference>
<dbReference type="PANTHER" id="PTHR43289">
    <property type="entry name" value="MITOGEN-ACTIVATED PROTEIN KINASE KINASE KINASE 20-RELATED"/>
    <property type="match status" value="1"/>
</dbReference>
<evidence type="ECO:0000256" key="3">
    <source>
        <dbReference type="ARBA" id="ARBA00022679"/>
    </source>
</evidence>
<dbReference type="SMART" id="SM00220">
    <property type="entry name" value="S_TKc"/>
    <property type="match status" value="1"/>
</dbReference>
<feature type="domain" description="Protein kinase" evidence="9">
    <location>
        <begin position="108"/>
        <end position="374"/>
    </location>
</feature>
<proteinExistence type="predicted"/>
<dbReference type="InterPro" id="IPR008271">
    <property type="entry name" value="Ser/Thr_kinase_AS"/>
</dbReference>
<dbReference type="Gene3D" id="3.30.200.20">
    <property type="entry name" value="Phosphorylase Kinase, domain 1"/>
    <property type="match status" value="1"/>
</dbReference>
<evidence type="ECO:0000313" key="10">
    <source>
        <dbReference type="EMBL" id="TWU56970.1"/>
    </source>
</evidence>
<dbReference type="Gene3D" id="1.10.510.10">
    <property type="entry name" value="Transferase(Phosphotransferase) domain 1"/>
    <property type="match status" value="1"/>
</dbReference>